<dbReference type="STRING" id="1519643.SAMN06295933_0100"/>
<dbReference type="PROSITE" id="PS50928">
    <property type="entry name" value="ABC_TM1"/>
    <property type="match status" value="1"/>
</dbReference>
<keyword evidence="7 12" id="KW-1133">Transmembrane helix</keyword>
<evidence type="ECO:0000313" key="14">
    <source>
        <dbReference type="EMBL" id="SME87990.1"/>
    </source>
</evidence>
<reference evidence="15" key="1">
    <citation type="submission" date="2017-04" db="EMBL/GenBank/DDBJ databases">
        <authorList>
            <person name="Varghese N."/>
            <person name="Submissions S."/>
        </authorList>
    </citation>
    <scope>NUCLEOTIDE SEQUENCE [LARGE SCALE GENOMIC DNA]</scope>
    <source>
        <strain evidence="15">K3S</strain>
    </source>
</reference>
<feature type="transmembrane region" description="Helical" evidence="12">
    <location>
        <begin position="60"/>
        <end position="83"/>
    </location>
</feature>
<name>A0A1X7C0Z3_9BACT</name>
<comment type="subcellular location">
    <subcellularLocation>
        <location evidence="1">Cell inner membrane</location>
        <topology evidence="1">Multi-pass membrane protein</topology>
    </subcellularLocation>
    <subcellularLocation>
        <location evidence="12">Cell membrane</location>
        <topology evidence="12">Multi-pass membrane protein</topology>
    </subcellularLocation>
</comment>
<protein>
    <recommendedName>
        <fullName evidence="11">Glutamate/aspartate import permease protein GltK</fullName>
    </recommendedName>
</protein>
<evidence type="ECO:0000256" key="3">
    <source>
        <dbReference type="ARBA" id="ARBA00022448"/>
    </source>
</evidence>
<dbReference type="GO" id="GO:0006865">
    <property type="term" value="P:amino acid transport"/>
    <property type="evidence" value="ECO:0007669"/>
    <property type="project" value="UniProtKB-KW"/>
</dbReference>
<evidence type="ECO:0000256" key="5">
    <source>
        <dbReference type="ARBA" id="ARBA00022692"/>
    </source>
</evidence>
<dbReference type="Pfam" id="PF00528">
    <property type="entry name" value="BPD_transp_1"/>
    <property type="match status" value="1"/>
</dbReference>
<keyword evidence="6" id="KW-0029">Amino-acid transport</keyword>
<evidence type="ECO:0000256" key="9">
    <source>
        <dbReference type="ARBA" id="ARBA00060298"/>
    </source>
</evidence>
<dbReference type="CDD" id="cd06261">
    <property type="entry name" value="TM_PBP2"/>
    <property type="match status" value="1"/>
</dbReference>
<evidence type="ECO:0000256" key="12">
    <source>
        <dbReference type="RuleBase" id="RU363032"/>
    </source>
</evidence>
<gene>
    <name evidence="14" type="ORF">SAMN06295933_0100</name>
</gene>
<dbReference type="NCBIfam" id="TIGR01726">
    <property type="entry name" value="HEQRo_perm_3TM"/>
    <property type="match status" value="1"/>
</dbReference>
<dbReference type="InterPro" id="IPR043429">
    <property type="entry name" value="ArtM/GltK/GlnP/TcyL/YhdX-like"/>
</dbReference>
<evidence type="ECO:0000313" key="15">
    <source>
        <dbReference type="Proteomes" id="UP000192906"/>
    </source>
</evidence>
<dbReference type="GO" id="GO:0022857">
    <property type="term" value="F:transmembrane transporter activity"/>
    <property type="evidence" value="ECO:0007669"/>
    <property type="project" value="InterPro"/>
</dbReference>
<dbReference type="OrthoDB" id="3181282at2"/>
<dbReference type="InterPro" id="IPR035906">
    <property type="entry name" value="MetI-like_sf"/>
</dbReference>
<evidence type="ECO:0000256" key="2">
    <source>
        <dbReference type="ARBA" id="ARBA00010072"/>
    </source>
</evidence>
<dbReference type="PANTHER" id="PTHR30614">
    <property type="entry name" value="MEMBRANE COMPONENT OF AMINO ACID ABC TRANSPORTER"/>
    <property type="match status" value="1"/>
</dbReference>
<dbReference type="AlphaFoldDB" id="A0A1X7C0Z3"/>
<dbReference type="InterPro" id="IPR010065">
    <property type="entry name" value="AA_ABC_transptr_permease_3TM"/>
</dbReference>
<dbReference type="EMBL" id="FWZU01000001">
    <property type="protein sequence ID" value="SME87990.1"/>
    <property type="molecule type" value="Genomic_DNA"/>
</dbReference>
<sequence length="292" mass="32610">METQDRIIPLRHYGRWFSGAVLIVLMGLIIQAFIVGQIDWPVVGEFFFSPALIKGLGNTLLITFCSMIIGLILGVVFAVMRLSQNPVARMVAGLYIWLFRGAPVYLQLLIWFNLALIFPVVHLGFAEYRMVDLMTPFIAALLGLGLNEGAYMTEIVRGGILSVDKGQVDAATTLGMTRLVAMRRIVLPQAMRVIVPPVGNEFIGLLKTSSMASAIAFTELLHRAQLIYFVNAKVMELLLVATGWYLIVVTILSIIQVGIERYFDRGQNITAKRGILDIFKSITFFKRQQVRV</sequence>
<dbReference type="InterPro" id="IPR000515">
    <property type="entry name" value="MetI-like"/>
</dbReference>
<evidence type="ECO:0000256" key="4">
    <source>
        <dbReference type="ARBA" id="ARBA00022475"/>
    </source>
</evidence>
<evidence type="ECO:0000256" key="10">
    <source>
        <dbReference type="ARBA" id="ARBA00062718"/>
    </source>
</evidence>
<evidence type="ECO:0000259" key="13">
    <source>
        <dbReference type="PROSITE" id="PS50928"/>
    </source>
</evidence>
<evidence type="ECO:0000256" key="6">
    <source>
        <dbReference type="ARBA" id="ARBA00022970"/>
    </source>
</evidence>
<keyword evidence="4" id="KW-1003">Cell membrane</keyword>
<evidence type="ECO:0000256" key="1">
    <source>
        <dbReference type="ARBA" id="ARBA00004429"/>
    </source>
</evidence>
<evidence type="ECO:0000256" key="8">
    <source>
        <dbReference type="ARBA" id="ARBA00023136"/>
    </source>
</evidence>
<dbReference type="GO" id="GO:0043190">
    <property type="term" value="C:ATP-binding cassette (ABC) transporter complex"/>
    <property type="evidence" value="ECO:0007669"/>
    <property type="project" value="InterPro"/>
</dbReference>
<dbReference type="FunFam" id="1.10.3720.10:FF:000006">
    <property type="entry name" value="Glutamate/aspartate ABC transporter, permease protein GltK"/>
    <property type="match status" value="1"/>
</dbReference>
<dbReference type="Gene3D" id="1.10.3720.10">
    <property type="entry name" value="MetI-like"/>
    <property type="match status" value="1"/>
</dbReference>
<proteinExistence type="inferred from homology"/>
<keyword evidence="3 12" id="KW-0813">Transport</keyword>
<dbReference type="RefSeq" id="WP_085096764.1">
    <property type="nucleotide sequence ID" value="NZ_FWZU01000001.1"/>
</dbReference>
<keyword evidence="8 12" id="KW-0472">Membrane</keyword>
<comment type="subunit">
    <text evidence="10">The complex is composed of two ATP-binding proteins (GltL), two transmembrane proteins (GltJ and GltK) and a solute-binding protein (GltI).</text>
</comment>
<comment type="similarity">
    <text evidence="2">Belongs to the binding-protein-dependent transport system permease family. HisMQ subfamily.</text>
</comment>
<accession>A0A1X7C0Z3</accession>
<evidence type="ECO:0000256" key="11">
    <source>
        <dbReference type="ARBA" id="ARBA00073645"/>
    </source>
</evidence>
<evidence type="ECO:0000256" key="7">
    <source>
        <dbReference type="ARBA" id="ARBA00022989"/>
    </source>
</evidence>
<comment type="function">
    <text evidence="9">Part of the ABC transporter complex GltIJKL involved in glutamate and aspartate uptake. Probably responsible for the translocation of the substrate across the membrane.</text>
</comment>
<dbReference type="Proteomes" id="UP000192906">
    <property type="component" value="Unassembled WGS sequence"/>
</dbReference>
<dbReference type="SUPFAM" id="SSF161098">
    <property type="entry name" value="MetI-like"/>
    <property type="match status" value="1"/>
</dbReference>
<feature type="transmembrane region" description="Helical" evidence="12">
    <location>
        <begin position="104"/>
        <end position="125"/>
    </location>
</feature>
<keyword evidence="15" id="KW-1185">Reference proteome</keyword>
<organism evidence="14 15">
    <name type="scientific">Desulfovibrio gilichinskyi</name>
    <dbReference type="NCBI Taxonomy" id="1519643"/>
    <lineage>
        <taxon>Bacteria</taxon>
        <taxon>Pseudomonadati</taxon>
        <taxon>Thermodesulfobacteriota</taxon>
        <taxon>Desulfovibrionia</taxon>
        <taxon>Desulfovibrionales</taxon>
        <taxon>Desulfovibrionaceae</taxon>
        <taxon>Desulfovibrio</taxon>
    </lineage>
</organism>
<feature type="transmembrane region" description="Helical" evidence="12">
    <location>
        <begin position="237"/>
        <end position="259"/>
    </location>
</feature>
<feature type="domain" description="ABC transmembrane type-1" evidence="13">
    <location>
        <begin position="56"/>
        <end position="256"/>
    </location>
</feature>
<keyword evidence="5 12" id="KW-0812">Transmembrane</keyword>
<dbReference type="PANTHER" id="PTHR30614:SF0">
    <property type="entry name" value="L-CYSTINE TRANSPORT SYSTEM PERMEASE PROTEIN TCYL"/>
    <property type="match status" value="1"/>
</dbReference>
<feature type="transmembrane region" description="Helical" evidence="12">
    <location>
        <begin position="16"/>
        <end position="40"/>
    </location>
</feature>